<feature type="region of interest" description="Disordered" evidence="1">
    <location>
        <begin position="188"/>
        <end position="240"/>
    </location>
</feature>
<accession>A0A1H9U3M5</accession>
<feature type="compositionally biased region" description="Pro residues" evidence="1">
    <location>
        <begin position="218"/>
        <end position="240"/>
    </location>
</feature>
<proteinExistence type="predicted"/>
<protein>
    <submittedName>
        <fullName evidence="2">Uncharacterized protein</fullName>
    </submittedName>
</protein>
<evidence type="ECO:0000313" key="2">
    <source>
        <dbReference type="EMBL" id="SES03764.1"/>
    </source>
</evidence>
<reference evidence="3" key="1">
    <citation type="submission" date="2016-10" db="EMBL/GenBank/DDBJ databases">
        <authorList>
            <person name="Varghese N."/>
            <person name="Submissions S."/>
        </authorList>
    </citation>
    <scope>NUCLEOTIDE SEQUENCE [LARGE SCALE GENOMIC DNA]</scope>
    <source>
        <strain evidence="3">CGMCC 4.6825</strain>
    </source>
</reference>
<organism evidence="2 3">
    <name type="scientific">Streptomyces qinglanensis</name>
    <dbReference type="NCBI Taxonomy" id="943816"/>
    <lineage>
        <taxon>Bacteria</taxon>
        <taxon>Bacillati</taxon>
        <taxon>Actinomycetota</taxon>
        <taxon>Actinomycetes</taxon>
        <taxon>Kitasatosporales</taxon>
        <taxon>Streptomycetaceae</taxon>
        <taxon>Streptomyces</taxon>
    </lineage>
</organism>
<dbReference type="AlphaFoldDB" id="A0A1H9U3M5"/>
<evidence type="ECO:0000256" key="1">
    <source>
        <dbReference type="SAM" id="MobiDB-lite"/>
    </source>
</evidence>
<dbReference type="EMBL" id="FOGO01000007">
    <property type="protein sequence ID" value="SES03764.1"/>
    <property type="molecule type" value="Genomic_DNA"/>
</dbReference>
<name>A0A1H9U3M5_9ACTN</name>
<sequence>MPDRKPRPVARAREAARPFIPGRHLATSLCTGSRALLERGAAWVAAGDGTQGSVTRLGGVAAGAVGIVLLVDQHPPMMTPLTAAWCVAAWTLAPAPTPRNDQDEPGEEQPAEAVPPAAHIVALAIREITADTGQRGAHLDTIADALPGATKQTVRQALDAAGIPVTEGLNLKAAGGRQRNRQGVLLRDLPDGLGHLPDTPAPGPPGSPDRGPAYTPVTPHPQPGPAPAPHTPNSPHPPAR</sequence>
<keyword evidence="3" id="KW-1185">Reference proteome</keyword>
<gene>
    <name evidence="2" type="ORF">SAMN05421870_107270</name>
</gene>
<dbReference type="Proteomes" id="UP000182841">
    <property type="component" value="Unassembled WGS sequence"/>
</dbReference>
<feature type="compositionally biased region" description="Low complexity" evidence="1">
    <location>
        <begin position="208"/>
        <end position="217"/>
    </location>
</feature>
<evidence type="ECO:0000313" key="3">
    <source>
        <dbReference type="Proteomes" id="UP000182841"/>
    </source>
</evidence>